<dbReference type="OrthoDB" id="837450at2"/>
<reference evidence="3 6" key="2">
    <citation type="submission" date="2020-07" db="EMBL/GenBank/DDBJ databases">
        <title>The draft genome sequence of Maribacter polysiphoniae KCTC 22021.</title>
        <authorList>
            <person name="Mu L."/>
        </authorList>
    </citation>
    <scope>NUCLEOTIDE SEQUENCE [LARGE SCALE GENOMIC DNA]</scope>
    <source>
        <strain evidence="3 6">KCTC 22021</strain>
    </source>
</reference>
<dbReference type="InterPro" id="IPR002509">
    <property type="entry name" value="NODB_dom"/>
</dbReference>
<dbReference type="Gene3D" id="3.20.20.370">
    <property type="entry name" value="Glycoside hydrolase/deacetylase"/>
    <property type="match status" value="1"/>
</dbReference>
<evidence type="ECO:0000313" key="3">
    <source>
        <dbReference type="EMBL" id="MBD1262116.1"/>
    </source>
</evidence>
<dbReference type="AlphaFoldDB" id="A0A316DU26"/>
<dbReference type="SUPFAM" id="SSF88713">
    <property type="entry name" value="Glycoside hydrolase/deacetylase"/>
    <property type="match status" value="1"/>
</dbReference>
<gene>
    <name evidence="3" type="ORF">HZY62_16055</name>
    <name evidence="4" type="ORF">LX92_03587</name>
</gene>
<name>A0A316DU26_9FLAO</name>
<dbReference type="GO" id="GO:0016810">
    <property type="term" value="F:hydrolase activity, acting on carbon-nitrogen (but not peptide) bonds"/>
    <property type="evidence" value="ECO:0007669"/>
    <property type="project" value="InterPro"/>
</dbReference>
<comment type="caution">
    <text evidence="4">The sequence shown here is derived from an EMBL/GenBank/DDBJ whole genome shotgun (WGS) entry which is preliminary data.</text>
</comment>
<dbReference type="PANTHER" id="PTHR10587">
    <property type="entry name" value="GLYCOSYL TRANSFERASE-RELATED"/>
    <property type="match status" value="1"/>
</dbReference>
<dbReference type="PROSITE" id="PS51677">
    <property type="entry name" value="NODB"/>
    <property type="match status" value="1"/>
</dbReference>
<evidence type="ECO:0000313" key="6">
    <source>
        <dbReference type="Proteomes" id="UP000651837"/>
    </source>
</evidence>
<dbReference type="EMBL" id="JACWLN010000008">
    <property type="protein sequence ID" value="MBD1262116.1"/>
    <property type="molecule type" value="Genomic_DNA"/>
</dbReference>
<accession>A0A316DU26</accession>
<feature type="domain" description="NodB homology" evidence="2">
    <location>
        <begin position="37"/>
        <end position="239"/>
    </location>
</feature>
<evidence type="ECO:0000256" key="1">
    <source>
        <dbReference type="SAM" id="SignalP"/>
    </source>
</evidence>
<dbReference type="PANTHER" id="PTHR10587:SF80">
    <property type="entry name" value="CHITOOLIGOSACCHARIDE DEACETYLASE"/>
    <property type="match status" value="1"/>
</dbReference>
<reference evidence="4 5" key="1">
    <citation type="submission" date="2018-05" db="EMBL/GenBank/DDBJ databases">
        <title>Genomic Encyclopedia of Archaeal and Bacterial Type Strains, Phase II (KMG-II): from individual species to whole genera.</title>
        <authorList>
            <person name="Goeker M."/>
        </authorList>
    </citation>
    <scope>NUCLEOTIDE SEQUENCE [LARGE SCALE GENOMIC DNA]</scope>
    <source>
        <strain evidence="4 5">DSM 23514</strain>
    </source>
</reference>
<keyword evidence="1" id="KW-0732">Signal</keyword>
<protein>
    <submittedName>
        <fullName evidence="4">Peptidoglycan/xylan/chitin deacetylase (PgdA/CDA1 family)</fullName>
    </submittedName>
    <submittedName>
        <fullName evidence="3">Polysaccharide deacetylase family protein</fullName>
    </submittedName>
</protein>
<dbReference type="Pfam" id="PF01522">
    <property type="entry name" value="Polysacc_deac_1"/>
    <property type="match status" value="1"/>
</dbReference>
<feature type="signal peptide" evidence="1">
    <location>
        <begin position="1"/>
        <end position="19"/>
    </location>
</feature>
<dbReference type="GO" id="GO:0005975">
    <property type="term" value="P:carbohydrate metabolic process"/>
    <property type="evidence" value="ECO:0007669"/>
    <property type="project" value="InterPro"/>
</dbReference>
<evidence type="ECO:0000259" key="2">
    <source>
        <dbReference type="PROSITE" id="PS51677"/>
    </source>
</evidence>
<dbReference type="Proteomes" id="UP000651837">
    <property type="component" value="Unassembled WGS sequence"/>
</dbReference>
<dbReference type="InterPro" id="IPR011330">
    <property type="entry name" value="Glyco_hydro/deAcase_b/a-brl"/>
</dbReference>
<sequence length="241" mass="27600">MTRAALCILCLLINLSLSAQNIVDKEGAVVRSDTLHKSIKLCFTGHDYDEGFDHVLRILKKHKVEGSFFLTGDFVRSHKRLVKTIAKQGHFVGAHSDKHLLYCDWTNRDSLLHSTEKIKNDILQNLLALKQLGIHPKYFMPPYEWHNKKVVEIASGLNQTTINFSYGTRSNADYTTPDMPNYTSSKAILKSIYDYESLKGMNGFHLLIHPGTSPKRKDKFYFQLDTLIATLKEKGYQFSKF</sequence>
<organism evidence="4 5">
    <name type="scientific">Maribacter polysiphoniae</name>
    <dbReference type="NCBI Taxonomy" id="429344"/>
    <lineage>
        <taxon>Bacteria</taxon>
        <taxon>Pseudomonadati</taxon>
        <taxon>Bacteroidota</taxon>
        <taxon>Flavobacteriia</taxon>
        <taxon>Flavobacteriales</taxon>
        <taxon>Flavobacteriaceae</taxon>
        <taxon>Maribacter</taxon>
    </lineage>
</organism>
<evidence type="ECO:0000313" key="5">
    <source>
        <dbReference type="Proteomes" id="UP000245667"/>
    </source>
</evidence>
<dbReference type="InterPro" id="IPR050248">
    <property type="entry name" value="Polysacc_deacetylase_ArnD"/>
</dbReference>
<proteinExistence type="predicted"/>
<keyword evidence="6" id="KW-1185">Reference proteome</keyword>
<dbReference type="RefSeq" id="WP_109653511.1">
    <property type="nucleotide sequence ID" value="NZ_JACWLN010000008.1"/>
</dbReference>
<dbReference type="Proteomes" id="UP000245667">
    <property type="component" value="Unassembled WGS sequence"/>
</dbReference>
<feature type="chain" id="PRO_5016329283" evidence="1">
    <location>
        <begin position="20"/>
        <end position="241"/>
    </location>
</feature>
<dbReference type="EMBL" id="QGGQ01000010">
    <property type="protein sequence ID" value="PWK21807.1"/>
    <property type="molecule type" value="Genomic_DNA"/>
</dbReference>
<evidence type="ECO:0000313" key="4">
    <source>
        <dbReference type="EMBL" id="PWK21807.1"/>
    </source>
</evidence>
<dbReference type="GO" id="GO:0016020">
    <property type="term" value="C:membrane"/>
    <property type="evidence" value="ECO:0007669"/>
    <property type="project" value="TreeGrafter"/>
</dbReference>